<feature type="region of interest" description="Disordered" evidence="1">
    <location>
        <begin position="1"/>
        <end position="307"/>
    </location>
</feature>
<organism evidence="2 3">
    <name type="scientific">Rhodofomes roseus</name>
    <dbReference type="NCBI Taxonomy" id="34475"/>
    <lineage>
        <taxon>Eukaryota</taxon>
        <taxon>Fungi</taxon>
        <taxon>Dikarya</taxon>
        <taxon>Basidiomycota</taxon>
        <taxon>Agaricomycotina</taxon>
        <taxon>Agaricomycetes</taxon>
        <taxon>Polyporales</taxon>
        <taxon>Rhodofomes</taxon>
    </lineage>
</organism>
<dbReference type="Proteomes" id="UP000814176">
    <property type="component" value="Unassembled WGS sequence"/>
</dbReference>
<feature type="compositionally biased region" description="Polar residues" evidence="1">
    <location>
        <begin position="199"/>
        <end position="211"/>
    </location>
</feature>
<sequence>MDFSLAGEQLPISSFFTQRGSQSKPTAKRKGDRADETEDAPSKRTKQKGQPPHPVRTPAASKENGHSRARSGPEKANVAVPPAATVRRDRNASEDVNVSSRPKDAGDHHYNAEASADHEPFLTPRDKGRRPIYAASTLPTPPPTLPASRTRTRAQPAESPSSTPPTGSASRISAEISIPSKPTSSSAPQIKAGTDDSHSSNIDSAVSPGSTQERDMSYRQQYHLLLYPPGWTPPADISIPSSQPQEDDLFPSSQRRDEPLSYSQDFYVPSSQSQELSGFKSPTVPREPSSPSQHHSQYEVIPSSQSQEREFVLPYEITCGRTKTSSSDIVPTSQHEELELCMPGRSQQAGDLWLLGIDRPAPRESPAPQNGLIVESPEPALSSRDRMKEQPAMDKRRVESPMGSRVPSPVRTRDNEAVSRNRSEDAVTAIHTEDGGDAEPSSPLTPLTPSSLAPSSPKHVSPLRPSSMPPPSLPPPVPMVSPIAGRTYTPYEQQASQNPSYHDISQRSCTPSQVRQFREMFEESHSWIPSQDDLSFGSQVNLEQLARGLPTGTQSQTAAYPLDQSEHSREIRIARNRASEMSPSNHDYHATDNRMSTQDNWLESRDYVEGASFSSDGSSIPPVVDDFLALFSQPGAHTDDVERYGDDD</sequence>
<feature type="compositionally biased region" description="Basic and acidic residues" evidence="1">
    <location>
        <begin position="101"/>
        <end position="126"/>
    </location>
</feature>
<evidence type="ECO:0000313" key="2">
    <source>
        <dbReference type="EMBL" id="KAH9843949.1"/>
    </source>
</evidence>
<reference evidence="2 3" key="1">
    <citation type="journal article" date="2021" name="Environ. Microbiol.">
        <title>Gene family expansions and transcriptome signatures uncover fungal adaptations to wood decay.</title>
        <authorList>
            <person name="Hage H."/>
            <person name="Miyauchi S."/>
            <person name="Viragh M."/>
            <person name="Drula E."/>
            <person name="Min B."/>
            <person name="Chaduli D."/>
            <person name="Navarro D."/>
            <person name="Favel A."/>
            <person name="Norest M."/>
            <person name="Lesage-Meessen L."/>
            <person name="Balint B."/>
            <person name="Merenyi Z."/>
            <person name="de Eugenio L."/>
            <person name="Morin E."/>
            <person name="Martinez A.T."/>
            <person name="Baldrian P."/>
            <person name="Stursova M."/>
            <person name="Martinez M.J."/>
            <person name="Novotny C."/>
            <person name="Magnuson J.K."/>
            <person name="Spatafora J.W."/>
            <person name="Maurice S."/>
            <person name="Pangilinan J."/>
            <person name="Andreopoulos W."/>
            <person name="LaButti K."/>
            <person name="Hundley H."/>
            <person name="Na H."/>
            <person name="Kuo A."/>
            <person name="Barry K."/>
            <person name="Lipzen A."/>
            <person name="Henrissat B."/>
            <person name="Riley R."/>
            <person name="Ahrendt S."/>
            <person name="Nagy L.G."/>
            <person name="Grigoriev I.V."/>
            <person name="Martin F."/>
            <person name="Rosso M.N."/>
        </authorList>
    </citation>
    <scope>NUCLEOTIDE SEQUENCE [LARGE SCALE GENOMIC DNA]</scope>
    <source>
        <strain evidence="2 3">CIRM-BRFM 1785</strain>
    </source>
</reference>
<gene>
    <name evidence="2" type="ORF">C8Q71DRAFT_730668</name>
</gene>
<evidence type="ECO:0000256" key="1">
    <source>
        <dbReference type="SAM" id="MobiDB-lite"/>
    </source>
</evidence>
<keyword evidence="3" id="KW-1185">Reference proteome</keyword>
<feature type="compositionally biased region" description="Basic and acidic residues" evidence="1">
    <location>
        <begin position="383"/>
        <end position="399"/>
    </location>
</feature>
<feature type="compositionally biased region" description="Pro residues" evidence="1">
    <location>
        <begin position="467"/>
        <end position="479"/>
    </location>
</feature>
<feature type="compositionally biased region" description="Low complexity" evidence="1">
    <location>
        <begin position="146"/>
        <end position="170"/>
    </location>
</feature>
<dbReference type="RefSeq" id="XP_047784759.1">
    <property type="nucleotide sequence ID" value="XM_047922116.1"/>
</dbReference>
<feature type="compositionally biased region" description="Polar residues" evidence="1">
    <location>
        <begin position="261"/>
        <end position="276"/>
    </location>
</feature>
<evidence type="ECO:0000313" key="3">
    <source>
        <dbReference type="Proteomes" id="UP000814176"/>
    </source>
</evidence>
<dbReference type="GeneID" id="72002848"/>
<feature type="region of interest" description="Disordered" evidence="1">
    <location>
        <begin position="493"/>
        <end position="512"/>
    </location>
</feature>
<comment type="caution">
    <text evidence="2">The sequence shown here is derived from an EMBL/GenBank/DDBJ whole genome shotgun (WGS) entry which is preliminary data.</text>
</comment>
<dbReference type="EMBL" id="JADCUA010000001">
    <property type="protein sequence ID" value="KAH9843949.1"/>
    <property type="molecule type" value="Genomic_DNA"/>
</dbReference>
<protein>
    <submittedName>
        <fullName evidence="2">Uncharacterized protein</fullName>
    </submittedName>
</protein>
<feature type="compositionally biased region" description="Polar residues" evidence="1">
    <location>
        <begin position="11"/>
        <end position="25"/>
    </location>
</feature>
<accession>A0ABQ8KXC3</accession>
<proteinExistence type="predicted"/>
<feature type="compositionally biased region" description="Basic and acidic residues" evidence="1">
    <location>
        <begin position="411"/>
        <end position="425"/>
    </location>
</feature>
<name>A0ABQ8KXC3_9APHY</name>
<feature type="compositionally biased region" description="Low complexity" evidence="1">
    <location>
        <begin position="440"/>
        <end position="466"/>
    </location>
</feature>
<feature type="region of interest" description="Disordered" evidence="1">
    <location>
        <begin position="356"/>
        <end position="484"/>
    </location>
</feature>